<organism evidence="4 5">
    <name type="scientific">Kaistia hirudinis</name>
    <dbReference type="NCBI Taxonomy" id="1293440"/>
    <lineage>
        <taxon>Bacteria</taxon>
        <taxon>Pseudomonadati</taxon>
        <taxon>Pseudomonadota</taxon>
        <taxon>Alphaproteobacteria</taxon>
        <taxon>Hyphomicrobiales</taxon>
        <taxon>Kaistiaceae</taxon>
        <taxon>Kaistia</taxon>
    </lineage>
</organism>
<keyword evidence="1" id="KW-0560">Oxidoreductase</keyword>
<sequence length="358" mass="39657">MPAIDASRPLRVAVAGFGQAGRCHAETWATMPGVTVVGVYSLRPDAEAADIAAVVGSHVPVFSNYERMLDETDCDFVSICTLHDTHAAQAIGAAERGKHFIVEKPICLTPEELFAVRRAVDKAGVRAFVGFQEFHYGQLQATIEAVNSGWLGRVHLAEIEYFNGIGPWVRQHWWARTRKIGGSSMLFCGCHPLMMMMLVMKGLKVAEVQAFTTMSSAPDFAELEYPATQVNLIRFEDGRLGKVTSCLDSLHPYYWRNTLIGSEGSLIDTKLLSRVMLPGLEPRGWQQLATRSINDAGDITPEMFRPMFGRILANLLRDEPMPYSGFDEAWEMHRVLFACDESANTGRPVSPDSYLPTA</sequence>
<evidence type="ECO:0000313" key="5">
    <source>
        <dbReference type="Proteomes" id="UP000553963"/>
    </source>
</evidence>
<dbReference type="AlphaFoldDB" id="A0A840AP67"/>
<dbReference type="Gene3D" id="3.40.50.720">
    <property type="entry name" value="NAD(P)-binding Rossmann-like Domain"/>
    <property type="match status" value="1"/>
</dbReference>
<dbReference type="Proteomes" id="UP000553963">
    <property type="component" value="Unassembled WGS sequence"/>
</dbReference>
<dbReference type="SUPFAM" id="SSF51735">
    <property type="entry name" value="NAD(P)-binding Rossmann-fold domains"/>
    <property type="match status" value="1"/>
</dbReference>
<dbReference type="EMBL" id="JACIDS010000003">
    <property type="protein sequence ID" value="MBB3931422.1"/>
    <property type="molecule type" value="Genomic_DNA"/>
</dbReference>
<dbReference type="SUPFAM" id="SSF55347">
    <property type="entry name" value="Glyceraldehyde-3-phosphate dehydrogenase-like, C-terminal domain"/>
    <property type="match status" value="1"/>
</dbReference>
<dbReference type="GO" id="GO:0000166">
    <property type="term" value="F:nucleotide binding"/>
    <property type="evidence" value="ECO:0007669"/>
    <property type="project" value="InterPro"/>
</dbReference>
<protein>
    <submittedName>
        <fullName evidence="4">Putative dehydrogenase</fullName>
    </submittedName>
</protein>
<dbReference type="Pfam" id="PF01408">
    <property type="entry name" value="GFO_IDH_MocA"/>
    <property type="match status" value="1"/>
</dbReference>
<dbReference type="PANTHER" id="PTHR43818">
    <property type="entry name" value="BCDNA.GH03377"/>
    <property type="match status" value="1"/>
</dbReference>
<reference evidence="4 5" key="1">
    <citation type="submission" date="2020-08" db="EMBL/GenBank/DDBJ databases">
        <title>Genomic Encyclopedia of Type Strains, Phase IV (KMG-IV): sequencing the most valuable type-strain genomes for metagenomic binning, comparative biology and taxonomic classification.</title>
        <authorList>
            <person name="Goeker M."/>
        </authorList>
    </citation>
    <scope>NUCLEOTIDE SEQUENCE [LARGE SCALE GENOMIC DNA]</scope>
    <source>
        <strain evidence="4 5">DSM 25966</strain>
    </source>
</reference>
<evidence type="ECO:0000256" key="1">
    <source>
        <dbReference type="ARBA" id="ARBA00023002"/>
    </source>
</evidence>
<comment type="caution">
    <text evidence="4">The sequence shown here is derived from an EMBL/GenBank/DDBJ whole genome shotgun (WGS) entry which is preliminary data.</text>
</comment>
<dbReference type="InterPro" id="IPR055170">
    <property type="entry name" value="GFO_IDH_MocA-like_dom"/>
</dbReference>
<dbReference type="GO" id="GO:0016491">
    <property type="term" value="F:oxidoreductase activity"/>
    <property type="evidence" value="ECO:0007669"/>
    <property type="project" value="UniProtKB-KW"/>
</dbReference>
<dbReference type="Pfam" id="PF22725">
    <property type="entry name" value="GFO_IDH_MocA_C3"/>
    <property type="match status" value="1"/>
</dbReference>
<feature type="domain" description="GFO/IDH/MocA-like oxidoreductase" evidence="3">
    <location>
        <begin position="143"/>
        <end position="266"/>
    </location>
</feature>
<dbReference type="InterPro" id="IPR036291">
    <property type="entry name" value="NAD(P)-bd_dom_sf"/>
</dbReference>
<keyword evidence="5" id="KW-1185">Reference proteome</keyword>
<dbReference type="InterPro" id="IPR000683">
    <property type="entry name" value="Gfo/Idh/MocA-like_OxRdtase_N"/>
</dbReference>
<feature type="domain" description="Gfo/Idh/MocA-like oxidoreductase N-terminal" evidence="2">
    <location>
        <begin position="10"/>
        <end position="131"/>
    </location>
</feature>
<dbReference type="Gene3D" id="3.30.360.10">
    <property type="entry name" value="Dihydrodipicolinate Reductase, domain 2"/>
    <property type="match status" value="1"/>
</dbReference>
<evidence type="ECO:0000313" key="4">
    <source>
        <dbReference type="EMBL" id="MBB3931422.1"/>
    </source>
</evidence>
<dbReference type="RefSeq" id="WP_183399062.1">
    <property type="nucleotide sequence ID" value="NZ_JACIDS010000003.1"/>
</dbReference>
<evidence type="ECO:0000259" key="2">
    <source>
        <dbReference type="Pfam" id="PF01408"/>
    </source>
</evidence>
<name>A0A840AP67_9HYPH</name>
<gene>
    <name evidence="4" type="ORF">GGR25_002472</name>
</gene>
<accession>A0A840AP67</accession>
<evidence type="ECO:0000259" key="3">
    <source>
        <dbReference type="Pfam" id="PF22725"/>
    </source>
</evidence>
<dbReference type="InterPro" id="IPR050463">
    <property type="entry name" value="Gfo/Idh/MocA_oxidrdct_glycsds"/>
</dbReference>
<proteinExistence type="predicted"/>
<dbReference type="PANTHER" id="PTHR43818:SF11">
    <property type="entry name" value="BCDNA.GH03377"/>
    <property type="match status" value="1"/>
</dbReference>